<name>A0A087U5D4_STEMI</name>
<organism evidence="3 4">
    <name type="scientific">Stegodyphus mimosarum</name>
    <name type="common">African social velvet spider</name>
    <dbReference type="NCBI Taxonomy" id="407821"/>
    <lineage>
        <taxon>Eukaryota</taxon>
        <taxon>Metazoa</taxon>
        <taxon>Ecdysozoa</taxon>
        <taxon>Arthropoda</taxon>
        <taxon>Chelicerata</taxon>
        <taxon>Arachnida</taxon>
        <taxon>Araneae</taxon>
        <taxon>Araneomorphae</taxon>
        <taxon>Entelegynae</taxon>
        <taxon>Eresoidea</taxon>
        <taxon>Eresidae</taxon>
        <taxon>Stegodyphus</taxon>
    </lineage>
</organism>
<dbReference type="OrthoDB" id="6416618at2759"/>
<feature type="domain" description="Protein UNC80 central region" evidence="1">
    <location>
        <begin position="2"/>
        <end position="189"/>
    </location>
</feature>
<protein>
    <submittedName>
        <fullName evidence="3">Protein unc-80-like protein</fullName>
    </submittedName>
</protein>
<dbReference type="Pfam" id="PF20262">
    <property type="entry name" value="UNC80_C"/>
    <property type="match status" value="1"/>
</dbReference>
<dbReference type="GO" id="GO:0005261">
    <property type="term" value="F:monoatomic cation channel activity"/>
    <property type="evidence" value="ECO:0007669"/>
    <property type="project" value="TreeGrafter"/>
</dbReference>
<feature type="domain" description="Protein UNC80 C-terminal" evidence="2">
    <location>
        <begin position="191"/>
        <end position="344"/>
    </location>
</feature>
<evidence type="ECO:0000259" key="1">
    <source>
        <dbReference type="Pfam" id="PF19424"/>
    </source>
</evidence>
<evidence type="ECO:0000313" key="3">
    <source>
        <dbReference type="EMBL" id="KFM72573.1"/>
    </source>
</evidence>
<dbReference type="PANTHER" id="PTHR31781">
    <property type="entry name" value="UNC80"/>
    <property type="match status" value="1"/>
</dbReference>
<keyword evidence="4" id="KW-1185">Reference proteome</keyword>
<evidence type="ECO:0000259" key="2">
    <source>
        <dbReference type="Pfam" id="PF20262"/>
    </source>
</evidence>
<dbReference type="PANTHER" id="PTHR31781:SF1">
    <property type="entry name" value="PROTEIN UNC-80 HOMOLOG"/>
    <property type="match status" value="1"/>
</dbReference>
<sequence>MAVSWELLLECNYQLTGTAAVSFILASVKAPDYASKLLLQEFQHDEPTRRVNAILKFQVLWRNRYQCWPRMEDGAHITFKVPPPNIEFTLPSPKIATDHVPVADTPWMPHVKAKVEEVTLNQDQSLQRSFVTATKTRRKQQMELIHRALQEEEEKKRTERENYHITAAAVTSQAAYEPALFHSVEEHEDGDEDLTMERITTHHMQAAQALFPSCLCSAAIPIINLMEDAQVNNEGIAVYEAALKVTYLCLIEDSALFLRHILEKLTRERQSEMFQILRKLLRFIPQLPPQSAYALYNYLIGYVMFYVRAPVEGGQDHIGNALSVLWQVVPSVHGLFLKDLKQVL</sequence>
<dbReference type="InterPro" id="IPR046460">
    <property type="entry name" value="UNC80_C"/>
</dbReference>
<dbReference type="GO" id="GO:0030424">
    <property type="term" value="C:axon"/>
    <property type="evidence" value="ECO:0007669"/>
    <property type="project" value="TreeGrafter"/>
</dbReference>
<accession>A0A087U5D4</accession>
<dbReference type="Pfam" id="PF19424">
    <property type="entry name" value="UNC80"/>
    <property type="match status" value="1"/>
</dbReference>
<dbReference type="Proteomes" id="UP000054359">
    <property type="component" value="Unassembled WGS sequence"/>
</dbReference>
<feature type="non-terminal residue" evidence="3">
    <location>
        <position position="344"/>
    </location>
</feature>
<gene>
    <name evidence="3" type="ORF">X975_20769</name>
</gene>
<dbReference type="GO" id="GO:0034703">
    <property type="term" value="C:cation channel complex"/>
    <property type="evidence" value="ECO:0007669"/>
    <property type="project" value="TreeGrafter"/>
</dbReference>
<dbReference type="STRING" id="407821.A0A087U5D4"/>
<evidence type="ECO:0000313" key="4">
    <source>
        <dbReference type="Proteomes" id="UP000054359"/>
    </source>
</evidence>
<dbReference type="EMBL" id="KK118255">
    <property type="protein sequence ID" value="KFM72573.1"/>
    <property type="molecule type" value="Genomic_DNA"/>
</dbReference>
<dbReference type="AlphaFoldDB" id="A0A087U5D4"/>
<dbReference type="GO" id="GO:0055080">
    <property type="term" value="P:monoatomic cation homeostasis"/>
    <property type="evidence" value="ECO:0007669"/>
    <property type="project" value="TreeGrafter"/>
</dbReference>
<dbReference type="InterPro" id="IPR045852">
    <property type="entry name" value="UNC80_central"/>
</dbReference>
<reference evidence="3 4" key="1">
    <citation type="submission" date="2013-11" db="EMBL/GenBank/DDBJ databases">
        <title>Genome sequencing of Stegodyphus mimosarum.</title>
        <authorList>
            <person name="Bechsgaard J."/>
        </authorList>
    </citation>
    <scope>NUCLEOTIDE SEQUENCE [LARGE SCALE GENOMIC DNA]</scope>
</reference>
<proteinExistence type="predicted"/>